<evidence type="ECO:0000313" key="2">
    <source>
        <dbReference type="EMBL" id="MFC4910358.1"/>
    </source>
</evidence>
<dbReference type="PANTHER" id="PTHR36440">
    <property type="entry name" value="PUTATIVE (AFU_ORTHOLOGUE AFUA_8G07350)-RELATED"/>
    <property type="match status" value="1"/>
</dbReference>
<name>A0ABV9U4A5_9ACTN</name>
<dbReference type="RefSeq" id="WP_378258648.1">
    <property type="nucleotide sequence ID" value="NZ_JBHSIT010000007.1"/>
</dbReference>
<protein>
    <submittedName>
        <fullName evidence="2">Cupin domain-containing protein</fullName>
    </submittedName>
</protein>
<dbReference type="InterPro" id="IPR014710">
    <property type="entry name" value="RmlC-like_jellyroll"/>
</dbReference>
<dbReference type="Gene3D" id="2.60.120.10">
    <property type="entry name" value="Jelly Rolls"/>
    <property type="match status" value="1"/>
</dbReference>
<dbReference type="InterPro" id="IPR011051">
    <property type="entry name" value="RmlC_Cupin_sf"/>
</dbReference>
<organism evidence="2 3">
    <name type="scientific">Actinomadura gamaensis</name>
    <dbReference type="NCBI Taxonomy" id="1763541"/>
    <lineage>
        <taxon>Bacteria</taxon>
        <taxon>Bacillati</taxon>
        <taxon>Actinomycetota</taxon>
        <taxon>Actinomycetes</taxon>
        <taxon>Streptosporangiales</taxon>
        <taxon>Thermomonosporaceae</taxon>
        <taxon>Actinomadura</taxon>
    </lineage>
</organism>
<dbReference type="Proteomes" id="UP001595872">
    <property type="component" value="Unassembled WGS sequence"/>
</dbReference>
<dbReference type="Pfam" id="PF07883">
    <property type="entry name" value="Cupin_2"/>
    <property type="match status" value="1"/>
</dbReference>
<reference evidence="3" key="1">
    <citation type="journal article" date="2019" name="Int. J. Syst. Evol. Microbiol.">
        <title>The Global Catalogue of Microorganisms (GCM) 10K type strain sequencing project: providing services to taxonomists for standard genome sequencing and annotation.</title>
        <authorList>
            <consortium name="The Broad Institute Genomics Platform"/>
            <consortium name="The Broad Institute Genome Sequencing Center for Infectious Disease"/>
            <person name="Wu L."/>
            <person name="Ma J."/>
        </authorList>
    </citation>
    <scope>NUCLEOTIDE SEQUENCE [LARGE SCALE GENOMIC DNA]</scope>
    <source>
        <strain evidence="3">KLKA75</strain>
    </source>
</reference>
<gene>
    <name evidence="2" type="ORF">ACFPCY_23800</name>
</gene>
<comment type="caution">
    <text evidence="2">The sequence shown here is derived from an EMBL/GenBank/DDBJ whole genome shotgun (WGS) entry which is preliminary data.</text>
</comment>
<dbReference type="SUPFAM" id="SSF51182">
    <property type="entry name" value="RmlC-like cupins"/>
    <property type="match status" value="1"/>
</dbReference>
<dbReference type="EMBL" id="JBHSIT010000007">
    <property type="protein sequence ID" value="MFC4910358.1"/>
    <property type="molecule type" value="Genomic_DNA"/>
</dbReference>
<sequence length="183" mass="20005">MSYPRDRYHGENGEVSAEFRSAAAKPELAGPSGMETYYLATGRPTGREHDISTDGEFGLYHVRNLPSGAGTGTHFHRTMSESFFVTDGTLAVFDGERWREASKGDFLYVPAGGLHSFTNRSDDPVSFLMLFAPGAPREEYFEGVGHLAALSQREREDFFLAHDSYFIDLGDGPAPGGRSAGRA</sequence>
<keyword evidence="3" id="KW-1185">Reference proteome</keyword>
<dbReference type="InterPro" id="IPR053146">
    <property type="entry name" value="QDO-like"/>
</dbReference>
<evidence type="ECO:0000313" key="3">
    <source>
        <dbReference type="Proteomes" id="UP001595872"/>
    </source>
</evidence>
<proteinExistence type="predicted"/>
<dbReference type="InterPro" id="IPR013096">
    <property type="entry name" value="Cupin_2"/>
</dbReference>
<feature type="domain" description="Cupin type-2" evidence="1">
    <location>
        <begin position="64"/>
        <end position="131"/>
    </location>
</feature>
<dbReference type="PANTHER" id="PTHR36440:SF1">
    <property type="entry name" value="PUTATIVE (AFU_ORTHOLOGUE AFUA_8G07350)-RELATED"/>
    <property type="match status" value="1"/>
</dbReference>
<accession>A0ABV9U4A5</accession>
<evidence type="ECO:0000259" key="1">
    <source>
        <dbReference type="Pfam" id="PF07883"/>
    </source>
</evidence>